<dbReference type="InterPro" id="IPR000838">
    <property type="entry name" value="RNA_pol_sigma70_ECF_CS"/>
</dbReference>
<dbReference type="Pfam" id="PF04542">
    <property type="entry name" value="Sigma70_r2"/>
    <property type="match status" value="1"/>
</dbReference>
<evidence type="ECO:0000313" key="10">
    <source>
        <dbReference type="Proteomes" id="UP000236742"/>
    </source>
</evidence>
<comment type="similarity">
    <text evidence="1 6">Belongs to the sigma-70 factor family. ECF subfamily.</text>
</comment>
<evidence type="ECO:0000259" key="7">
    <source>
        <dbReference type="Pfam" id="PF04542"/>
    </source>
</evidence>
<protein>
    <recommendedName>
        <fullName evidence="6">RNA polymerase sigma factor</fullName>
    </recommendedName>
</protein>
<keyword evidence="2 6" id="KW-0805">Transcription regulation</keyword>
<keyword evidence="4 6" id="KW-0238">DNA-binding</keyword>
<evidence type="ECO:0000256" key="3">
    <source>
        <dbReference type="ARBA" id="ARBA00023082"/>
    </source>
</evidence>
<dbReference type="GO" id="GO:0016987">
    <property type="term" value="F:sigma factor activity"/>
    <property type="evidence" value="ECO:0007669"/>
    <property type="project" value="UniProtKB-KW"/>
</dbReference>
<dbReference type="AlphaFoldDB" id="A0A1H5YZ61"/>
<sequence length="187" mass="21111">MTGEVDTISEETRLLIRVRDGRDRQAFAALFAHYAPRLKAMLRRGGMGEAQAEEVVQEAMLAVWHKATQFDPTRASASAWIYRIARNRQIDIFRREGRPVPDELTESPPPEPDAADALALDQETRRLRAALEALPPAQREMVERAYLGELSHSEIAAATGLPLGTIKSRIRLALERLRHELKDLRQP</sequence>
<dbReference type="InterPro" id="IPR014284">
    <property type="entry name" value="RNA_pol_sigma-70_dom"/>
</dbReference>
<dbReference type="SUPFAM" id="SSF88946">
    <property type="entry name" value="Sigma2 domain of RNA polymerase sigma factors"/>
    <property type="match status" value="1"/>
</dbReference>
<evidence type="ECO:0000256" key="1">
    <source>
        <dbReference type="ARBA" id="ARBA00010641"/>
    </source>
</evidence>
<evidence type="ECO:0000256" key="2">
    <source>
        <dbReference type="ARBA" id="ARBA00023015"/>
    </source>
</evidence>
<evidence type="ECO:0000256" key="5">
    <source>
        <dbReference type="ARBA" id="ARBA00023163"/>
    </source>
</evidence>
<keyword evidence="3 6" id="KW-0731">Sigma factor</keyword>
<feature type="domain" description="RNA polymerase sigma factor 70 region 4 type 2" evidence="8">
    <location>
        <begin position="125"/>
        <end position="177"/>
    </location>
</feature>
<feature type="domain" description="RNA polymerase sigma-70 region 2" evidence="7">
    <location>
        <begin position="30"/>
        <end position="98"/>
    </location>
</feature>
<dbReference type="GO" id="GO:0003677">
    <property type="term" value="F:DNA binding"/>
    <property type="evidence" value="ECO:0007669"/>
    <property type="project" value="UniProtKB-KW"/>
</dbReference>
<dbReference type="InterPro" id="IPR007627">
    <property type="entry name" value="RNA_pol_sigma70_r2"/>
</dbReference>
<dbReference type="SUPFAM" id="SSF88659">
    <property type="entry name" value="Sigma3 and sigma4 domains of RNA polymerase sigma factors"/>
    <property type="match status" value="1"/>
</dbReference>
<dbReference type="EMBL" id="FNVD01000026">
    <property type="protein sequence ID" value="SEG29589.1"/>
    <property type="molecule type" value="Genomic_DNA"/>
</dbReference>
<accession>A0A1H5YZ61</accession>
<keyword evidence="5 6" id="KW-0804">Transcription</keyword>
<dbReference type="InterPro" id="IPR039425">
    <property type="entry name" value="RNA_pol_sigma-70-like"/>
</dbReference>
<dbReference type="PANTHER" id="PTHR43133:SF62">
    <property type="entry name" value="RNA POLYMERASE SIGMA FACTOR SIGZ"/>
    <property type="match status" value="1"/>
</dbReference>
<organism evidence="9 10">
    <name type="scientific">Jhaorihella thermophila</name>
    <dbReference type="NCBI Taxonomy" id="488547"/>
    <lineage>
        <taxon>Bacteria</taxon>
        <taxon>Pseudomonadati</taxon>
        <taxon>Pseudomonadota</taxon>
        <taxon>Alphaproteobacteria</taxon>
        <taxon>Rhodobacterales</taxon>
        <taxon>Paracoccaceae</taxon>
        <taxon>Jhaorihella</taxon>
    </lineage>
</organism>
<dbReference type="InterPro" id="IPR036388">
    <property type="entry name" value="WH-like_DNA-bd_sf"/>
</dbReference>
<dbReference type="OrthoDB" id="9784272at2"/>
<evidence type="ECO:0000259" key="8">
    <source>
        <dbReference type="Pfam" id="PF08281"/>
    </source>
</evidence>
<name>A0A1H5YZ61_9RHOB</name>
<dbReference type="CDD" id="cd06171">
    <property type="entry name" value="Sigma70_r4"/>
    <property type="match status" value="1"/>
</dbReference>
<keyword evidence="10" id="KW-1185">Reference proteome</keyword>
<dbReference type="InterPro" id="IPR013249">
    <property type="entry name" value="RNA_pol_sigma70_r4_t2"/>
</dbReference>
<dbReference type="RefSeq" id="WP_104009256.1">
    <property type="nucleotide sequence ID" value="NZ_FNVD01000026.1"/>
</dbReference>
<dbReference type="GO" id="GO:0006352">
    <property type="term" value="P:DNA-templated transcription initiation"/>
    <property type="evidence" value="ECO:0007669"/>
    <property type="project" value="InterPro"/>
</dbReference>
<dbReference type="Gene3D" id="1.10.10.10">
    <property type="entry name" value="Winged helix-like DNA-binding domain superfamily/Winged helix DNA-binding domain"/>
    <property type="match status" value="1"/>
</dbReference>
<proteinExistence type="inferred from homology"/>
<evidence type="ECO:0000313" key="9">
    <source>
        <dbReference type="EMBL" id="SEG29589.1"/>
    </source>
</evidence>
<dbReference type="InterPro" id="IPR013325">
    <property type="entry name" value="RNA_pol_sigma_r2"/>
</dbReference>
<dbReference type="PANTHER" id="PTHR43133">
    <property type="entry name" value="RNA POLYMERASE ECF-TYPE SIGMA FACTO"/>
    <property type="match status" value="1"/>
</dbReference>
<dbReference type="Gene3D" id="1.10.1740.10">
    <property type="match status" value="1"/>
</dbReference>
<dbReference type="Proteomes" id="UP000236742">
    <property type="component" value="Unassembled WGS sequence"/>
</dbReference>
<reference evidence="9 10" key="1">
    <citation type="submission" date="2016-10" db="EMBL/GenBank/DDBJ databases">
        <authorList>
            <person name="de Groot N.N."/>
        </authorList>
    </citation>
    <scope>NUCLEOTIDE SEQUENCE [LARGE SCALE GENOMIC DNA]</scope>
    <source>
        <strain evidence="9 10">DSM 23413</strain>
    </source>
</reference>
<dbReference type="Pfam" id="PF08281">
    <property type="entry name" value="Sigma70_r4_2"/>
    <property type="match status" value="1"/>
</dbReference>
<dbReference type="PROSITE" id="PS01063">
    <property type="entry name" value="SIGMA70_ECF"/>
    <property type="match status" value="1"/>
</dbReference>
<dbReference type="NCBIfam" id="TIGR02937">
    <property type="entry name" value="sigma70-ECF"/>
    <property type="match status" value="1"/>
</dbReference>
<gene>
    <name evidence="9" type="ORF">SAMN05421751_1265</name>
</gene>
<evidence type="ECO:0000256" key="6">
    <source>
        <dbReference type="RuleBase" id="RU000716"/>
    </source>
</evidence>
<dbReference type="InterPro" id="IPR013324">
    <property type="entry name" value="RNA_pol_sigma_r3/r4-like"/>
</dbReference>
<evidence type="ECO:0000256" key="4">
    <source>
        <dbReference type="ARBA" id="ARBA00023125"/>
    </source>
</evidence>